<reference evidence="1" key="2">
    <citation type="journal article" date="2015" name="Fish Shellfish Immunol.">
        <title>Early steps in the European eel (Anguilla anguilla)-Vibrio vulnificus interaction in the gills: Role of the RtxA13 toxin.</title>
        <authorList>
            <person name="Callol A."/>
            <person name="Pajuelo D."/>
            <person name="Ebbesson L."/>
            <person name="Teles M."/>
            <person name="MacKenzie S."/>
            <person name="Amaro C."/>
        </authorList>
    </citation>
    <scope>NUCLEOTIDE SEQUENCE</scope>
</reference>
<protein>
    <submittedName>
        <fullName evidence="1">Uncharacterized protein</fullName>
    </submittedName>
</protein>
<dbReference type="AlphaFoldDB" id="A0A0E9PUH6"/>
<reference evidence="1" key="1">
    <citation type="submission" date="2014-11" db="EMBL/GenBank/DDBJ databases">
        <authorList>
            <person name="Amaro Gonzalez C."/>
        </authorList>
    </citation>
    <scope>NUCLEOTIDE SEQUENCE</scope>
</reference>
<dbReference type="EMBL" id="GBXM01100321">
    <property type="protein sequence ID" value="JAH08256.1"/>
    <property type="molecule type" value="Transcribed_RNA"/>
</dbReference>
<name>A0A0E9PUH6_ANGAN</name>
<evidence type="ECO:0000313" key="1">
    <source>
        <dbReference type="EMBL" id="JAH08256.1"/>
    </source>
</evidence>
<proteinExistence type="predicted"/>
<accession>A0A0E9PUH6</accession>
<sequence length="53" mass="5817">MNLPDPFMSISLNKFTLPVCVRVSACVVCVSLSRVRLTCLACHFSSVTVVLCR</sequence>
<organism evidence="1">
    <name type="scientific">Anguilla anguilla</name>
    <name type="common">European freshwater eel</name>
    <name type="synonym">Muraena anguilla</name>
    <dbReference type="NCBI Taxonomy" id="7936"/>
    <lineage>
        <taxon>Eukaryota</taxon>
        <taxon>Metazoa</taxon>
        <taxon>Chordata</taxon>
        <taxon>Craniata</taxon>
        <taxon>Vertebrata</taxon>
        <taxon>Euteleostomi</taxon>
        <taxon>Actinopterygii</taxon>
        <taxon>Neopterygii</taxon>
        <taxon>Teleostei</taxon>
        <taxon>Anguilliformes</taxon>
        <taxon>Anguillidae</taxon>
        <taxon>Anguilla</taxon>
    </lineage>
</organism>